<reference evidence="1 2" key="1">
    <citation type="journal article" date="2008" name="Genome Biol.">
        <title>A genomic analysis of the archaeal system Ignicoccus hospitalis-Nanoarchaeum equitans.</title>
        <authorList>
            <person name="Podar M."/>
            <person name="Anderson I."/>
            <person name="Makarova K.S."/>
            <person name="Elkins J.G."/>
            <person name="Ivanova N."/>
            <person name="Wall M.A."/>
            <person name="Lykidis A."/>
            <person name="Mavromatis K."/>
            <person name="Sun H."/>
            <person name="Hudson M.E."/>
            <person name="Chen W."/>
            <person name="Deciu C."/>
            <person name="Hutchison D."/>
            <person name="Eads J.R."/>
            <person name="Anderson A."/>
            <person name="Fernandes F."/>
            <person name="Szeto E."/>
            <person name="Lapidus A."/>
            <person name="Kyrpides N.C."/>
            <person name="Saier M.H.Jr."/>
            <person name="Richardson P.M."/>
            <person name="Rachel R."/>
            <person name="Huber H."/>
            <person name="Eisen J.A."/>
            <person name="Koonin E.V."/>
            <person name="Keller M."/>
            <person name="Stetter K.O."/>
        </authorList>
    </citation>
    <scope>NUCLEOTIDE SEQUENCE [LARGE SCALE GENOMIC DNA]</scope>
    <source>
        <strain evidence="2">KIN4/I / DSM 18386 / JCM 14125</strain>
    </source>
</reference>
<evidence type="ECO:0000313" key="2">
    <source>
        <dbReference type="Proteomes" id="UP000000262"/>
    </source>
</evidence>
<evidence type="ECO:0000313" key="1">
    <source>
        <dbReference type="EMBL" id="ABU82417.1"/>
    </source>
</evidence>
<keyword evidence="2" id="KW-1185">Reference proteome</keyword>
<sequence length="178" mass="19764">MRRLSEAMEGQSKCLRRDTITVKLSDKTSLELRLTEFMFGRVGKKSSWGSPFNLTVRYNLSEDPSKAKVSCSPPSGTAEVPFVDAGKLEVEVFLKPRTSDVNEKAEELFPLFAATALVVMTLYGVGRATRWGFGRFALIEFEAGKRGEGGTDETLEKCWRRRTRSSALTLPTPPSSMS</sequence>
<dbReference type="Proteomes" id="UP000000262">
    <property type="component" value="Chromosome"/>
</dbReference>
<proteinExistence type="predicted"/>
<dbReference type="KEGG" id="iho:Igni_1241"/>
<dbReference type="EMBL" id="CP000816">
    <property type="protein sequence ID" value="ABU82417.1"/>
    <property type="molecule type" value="Genomic_DNA"/>
</dbReference>
<dbReference type="STRING" id="453591.Igni_1241"/>
<dbReference type="GeneID" id="5562988"/>
<organism evidence="1 2">
    <name type="scientific">Ignicoccus hospitalis (strain KIN4/I / DSM 18386 / JCM 14125)</name>
    <dbReference type="NCBI Taxonomy" id="453591"/>
    <lineage>
        <taxon>Archaea</taxon>
        <taxon>Thermoproteota</taxon>
        <taxon>Thermoprotei</taxon>
        <taxon>Desulfurococcales</taxon>
        <taxon>Desulfurococcaceae</taxon>
        <taxon>Ignicoccus</taxon>
    </lineage>
</organism>
<gene>
    <name evidence="1" type="ordered locus">Igni_1241</name>
</gene>
<dbReference type="AlphaFoldDB" id="A8ABW5"/>
<protein>
    <submittedName>
        <fullName evidence="1">Uncharacterized protein</fullName>
    </submittedName>
</protein>
<accession>A8ABW5</accession>
<dbReference type="HOGENOM" id="CLU_1507366_0_0_2"/>
<name>A8ABW5_IGNH4</name>
<dbReference type="RefSeq" id="WP_012123381.1">
    <property type="nucleotide sequence ID" value="NC_009776.1"/>
</dbReference>